<dbReference type="GO" id="GO:0016094">
    <property type="term" value="P:polyprenol biosynthetic process"/>
    <property type="evidence" value="ECO:0007669"/>
    <property type="project" value="TreeGrafter"/>
</dbReference>
<dbReference type="InterPro" id="IPR036424">
    <property type="entry name" value="UPP_synth-like_sf"/>
</dbReference>
<dbReference type="InterPro" id="IPR018520">
    <property type="entry name" value="UPP_synth-like_CS"/>
</dbReference>
<dbReference type="HAMAP" id="MF_01139">
    <property type="entry name" value="ISPT"/>
    <property type="match status" value="1"/>
</dbReference>
<evidence type="ECO:0000256" key="1">
    <source>
        <dbReference type="ARBA" id="ARBA00022679"/>
    </source>
</evidence>
<feature type="binding site" evidence="2">
    <location>
        <position position="32"/>
    </location>
    <ligand>
        <name>substrate</name>
    </ligand>
</feature>
<dbReference type="EC" id="2.5.1.-" evidence="2"/>
<dbReference type="Gene3D" id="3.40.1180.10">
    <property type="entry name" value="Decaprenyl diphosphate synthase-like"/>
    <property type="match status" value="1"/>
</dbReference>
<dbReference type="Pfam" id="PF01255">
    <property type="entry name" value="Prenyltransf"/>
    <property type="match status" value="1"/>
</dbReference>
<keyword evidence="1 2" id="KW-0808">Transferase</keyword>
<comment type="subunit">
    <text evidence="2">Homodimer.</text>
</comment>
<comment type="cofactor">
    <cofactor evidence="2">
        <name>Mg(2+)</name>
        <dbReference type="ChEBI" id="CHEBI:18420"/>
    </cofactor>
    <text evidence="2">Binds 2 magnesium ions per subunit.</text>
</comment>
<keyword evidence="2" id="KW-0460">Magnesium</keyword>
<reference evidence="3" key="1">
    <citation type="submission" date="2021-01" db="EMBL/GenBank/DDBJ databases">
        <title>Draft genome sequence of Acholeplasmataceae bacterium strain Mahy22.</title>
        <authorList>
            <person name="Watanabe M."/>
            <person name="Kojima H."/>
            <person name="Fukui M."/>
        </authorList>
    </citation>
    <scope>NUCLEOTIDE SEQUENCE</scope>
    <source>
        <strain evidence="3">Mahy22</strain>
    </source>
</reference>
<dbReference type="CDD" id="cd00475">
    <property type="entry name" value="Cis_IPPS"/>
    <property type="match status" value="1"/>
</dbReference>
<evidence type="ECO:0000313" key="4">
    <source>
        <dbReference type="Proteomes" id="UP000620133"/>
    </source>
</evidence>
<feature type="binding site" evidence="2">
    <location>
        <position position="171"/>
    </location>
    <ligand>
        <name>substrate</name>
    </ligand>
</feature>
<dbReference type="Proteomes" id="UP000620133">
    <property type="component" value="Chromosome"/>
</dbReference>
<dbReference type="GO" id="GO:0000287">
    <property type="term" value="F:magnesium ion binding"/>
    <property type="evidence" value="ECO:0007669"/>
    <property type="project" value="UniProtKB-UniRule"/>
</dbReference>
<feature type="active site" description="Proton acceptor" evidence="2">
    <location>
        <position position="63"/>
    </location>
</feature>
<dbReference type="InterPro" id="IPR001441">
    <property type="entry name" value="UPP_synth-like"/>
</dbReference>
<evidence type="ECO:0000313" key="3">
    <source>
        <dbReference type="EMBL" id="BCR36524.1"/>
    </source>
</evidence>
<comment type="function">
    <text evidence="2">Catalyzes the condensation of isopentenyl diphosphate (IPP) with allylic pyrophosphates generating different type of terpenoids.</text>
</comment>
<evidence type="ECO:0000256" key="2">
    <source>
        <dbReference type="HAMAP-Rule" id="MF_01139"/>
    </source>
</evidence>
<proteinExistence type="inferred from homology"/>
<keyword evidence="4" id="KW-1185">Reference proteome</keyword>
<feature type="active site" evidence="2">
    <location>
        <position position="15"/>
    </location>
</feature>
<feature type="binding site" evidence="2">
    <location>
        <position position="20"/>
    </location>
    <ligand>
        <name>substrate</name>
    </ligand>
</feature>
<dbReference type="NCBIfam" id="TIGR00055">
    <property type="entry name" value="uppS"/>
    <property type="match status" value="1"/>
</dbReference>
<feature type="binding site" evidence="2">
    <location>
        <position position="190"/>
    </location>
    <ligand>
        <name>Mg(2+)</name>
        <dbReference type="ChEBI" id="CHEBI:18420"/>
    </ligand>
</feature>
<dbReference type="PANTHER" id="PTHR10291:SF0">
    <property type="entry name" value="DEHYDRODOLICHYL DIPHOSPHATE SYNTHASE 2"/>
    <property type="match status" value="1"/>
</dbReference>
<feature type="binding site" evidence="2">
    <location>
        <begin position="177"/>
        <end position="179"/>
    </location>
    <ligand>
        <name>substrate</name>
    </ligand>
</feature>
<feature type="binding site" evidence="2">
    <location>
        <begin position="16"/>
        <end position="19"/>
    </location>
    <ligand>
        <name>substrate</name>
    </ligand>
</feature>
<dbReference type="SUPFAM" id="SSF64005">
    <property type="entry name" value="Undecaprenyl diphosphate synthase"/>
    <property type="match status" value="1"/>
</dbReference>
<dbReference type="GO" id="GO:0045547">
    <property type="term" value="F:ditrans,polycis-polyprenyl diphosphate synthase [(2E,6E)-farnesyl diphosphate specific] activity"/>
    <property type="evidence" value="ECO:0007669"/>
    <property type="project" value="TreeGrafter"/>
</dbReference>
<keyword evidence="2" id="KW-0479">Metal-binding</keyword>
<dbReference type="KEGG" id="manr:MPAN_014170"/>
<gene>
    <name evidence="3" type="primary">uppS</name>
    <name evidence="3" type="ORF">MPAN_014170</name>
</gene>
<name>A0A7U9TJB7_9MOLU</name>
<dbReference type="PROSITE" id="PS01066">
    <property type="entry name" value="UPP_SYNTHASE"/>
    <property type="match status" value="1"/>
</dbReference>
<feature type="binding site" evidence="2">
    <location>
        <position position="66"/>
    </location>
    <ligand>
        <name>substrate</name>
    </ligand>
</feature>
<protein>
    <recommendedName>
        <fullName evidence="2">Isoprenyl transferase</fullName>
        <ecNumber evidence="2">2.5.1.-</ecNumber>
    </recommendedName>
</protein>
<accession>A0A7U9TJB7</accession>
<dbReference type="PANTHER" id="PTHR10291">
    <property type="entry name" value="DEHYDRODOLICHYL DIPHOSPHATE SYNTHASE FAMILY MEMBER"/>
    <property type="match status" value="1"/>
</dbReference>
<dbReference type="EMBL" id="AP024412">
    <property type="protein sequence ID" value="BCR36524.1"/>
    <property type="molecule type" value="Genomic_DNA"/>
</dbReference>
<dbReference type="RefSeq" id="WP_176240056.1">
    <property type="nucleotide sequence ID" value="NZ_AP024412.1"/>
</dbReference>
<feature type="binding site" evidence="2">
    <location>
        <position position="28"/>
    </location>
    <ligand>
        <name>substrate</name>
    </ligand>
</feature>
<feature type="binding site" evidence="2">
    <location>
        <position position="15"/>
    </location>
    <ligand>
        <name>Mg(2+)</name>
        <dbReference type="ChEBI" id="CHEBI:18420"/>
    </ligand>
</feature>
<feature type="binding site" evidence="2">
    <location>
        <begin position="60"/>
        <end position="62"/>
    </location>
    <ligand>
        <name>substrate</name>
    </ligand>
</feature>
<sequence>MNNKNVPNHVAIILDGNGRWAKKRGQSRSFGHYMGGRNLFSVAKHAKEMGIQKLSVYAFSTENWKRPQEEVDYLMTKPIELYYKNKDKFNNIDYKITFSGRRDRFSKELLEVMTEMENLTKDYQGFVLNVCVDYGSYDEIITAVNKLDKPITRETFESELMVKEPVDLLIRTSGEMRISNFLLWQIAYAEFYFTKVHWPAFNKKQLEKAVKSYQKRQRRFGGLI</sequence>
<feature type="binding site" evidence="2">
    <location>
        <position position="64"/>
    </location>
    <ligand>
        <name>substrate</name>
    </ligand>
</feature>
<comment type="similarity">
    <text evidence="2">Belongs to the UPP synthase family.</text>
</comment>
<organism evidence="3 4">
    <name type="scientific">Mariniplasma anaerobium</name>
    <dbReference type="NCBI Taxonomy" id="2735436"/>
    <lineage>
        <taxon>Bacteria</taxon>
        <taxon>Bacillati</taxon>
        <taxon>Mycoplasmatota</taxon>
        <taxon>Mollicutes</taxon>
        <taxon>Acholeplasmatales</taxon>
        <taxon>Acholeplasmataceae</taxon>
        <taxon>Mariniplasma</taxon>
    </lineage>
</organism>
<dbReference type="AlphaFoldDB" id="A0A7U9TJB7"/>